<dbReference type="EMBL" id="ML208269">
    <property type="protein sequence ID" value="TFK74242.1"/>
    <property type="molecule type" value="Genomic_DNA"/>
</dbReference>
<name>A0ACD3BB68_9AGAR</name>
<gene>
    <name evidence="1" type="ORF">BDN72DRAFT_833565</name>
</gene>
<reference evidence="1 2" key="1">
    <citation type="journal article" date="2019" name="Nat. Ecol. Evol.">
        <title>Megaphylogeny resolves global patterns of mushroom evolution.</title>
        <authorList>
            <person name="Varga T."/>
            <person name="Krizsan K."/>
            <person name="Foldi C."/>
            <person name="Dima B."/>
            <person name="Sanchez-Garcia M."/>
            <person name="Sanchez-Ramirez S."/>
            <person name="Szollosi G.J."/>
            <person name="Szarkandi J.G."/>
            <person name="Papp V."/>
            <person name="Albert L."/>
            <person name="Andreopoulos W."/>
            <person name="Angelini C."/>
            <person name="Antonin V."/>
            <person name="Barry K.W."/>
            <person name="Bougher N.L."/>
            <person name="Buchanan P."/>
            <person name="Buyck B."/>
            <person name="Bense V."/>
            <person name="Catcheside P."/>
            <person name="Chovatia M."/>
            <person name="Cooper J."/>
            <person name="Damon W."/>
            <person name="Desjardin D."/>
            <person name="Finy P."/>
            <person name="Geml J."/>
            <person name="Haridas S."/>
            <person name="Hughes K."/>
            <person name="Justo A."/>
            <person name="Karasinski D."/>
            <person name="Kautmanova I."/>
            <person name="Kiss B."/>
            <person name="Kocsube S."/>
            <person name="Kotiranta H."/>
            <person name="LaButti K.M."/>
            <person name="Lechner B.E."/>
            <person name="Liimatainen K."/>
            <person name="Lipzen A."/>
            <person name="Lukacs Z."/>
            <person name="Mihaltcheva S."/>
            <person name="Morgado L.N."/>
            <person name="Niskanen T."/>
            <person name="Noordeloos M.E."/>
            <person name="Ohm R.A."/>
            <person name="Ortiz-Santana B."/>
            <person name="Ovrebo C."/>
            <person name="Racz N."/>
            <person name="Riley R."/>
            <person name="Savchenko A."/>
            <person name="Shiryaev A."/>
            <person name="Soop K."/>
            <person name="Spirin V."/>
            <person name="Szebenyi C."/>
            <person name="Tomsovsky M."/>
            <person name="Tulloss R.E."/>
            <person name="Uehling J."/>
            <person name="Grigoriev I.V."/>
            <person name="Vagvolgyi C."/>
            <person name="Papp T."/>
            <person name="Martin F.M."/>
            <person name="Miettinen O."/>
            <person name="Hibbett D.S."/>
            <person name="Nagy L.G."/>
        </authorList>
    </citation>
    <scope>NUCLEOTIDE SEQUENCE [LARGE SCALE GENOMIC DNA]</scope>
    <source>
        <strain evidence="1 2">NL-1719</strain>
    </source>
</reference>
<evidence type="ECO:0000313" key="1">
    <source>
        <dbReference type="EMBL" id="TFK74242.1"/>
    </source>
</evidence>
<keyword evidence="2" id="KW-1185">Reference proteome</keyword>
<sequence>MAMRTLLSLPIEILLEIITLLPVDSLLTLSRTSHQFNTLCQPHFFSRHNISNPSEAFKFRIACTKSSHTVLPTESELLKRKNDPLSGLSTAFDIKSVAEFLVIFHDCDSSHPTAAKLKPYWKLLRVLERLKCINKLTIGFDYWYFDNQGSMDRELTMQTKQVVTGLLNVALERGCEAFTIQNSDLFQMPPLFDKVGWAWACHTAKYLNVLRRPAERAIIPYAPLPKEDTIDFIPLLESARKASKVQHLVISASMMLYPPCSYWTYSVLDTPNLTSLTLYRVHLPTEYWVTTLSWLIHPLKNKLLDFALMHSSEVPIEPLITFVTNLTVLTHLKIILFTSSLRNHAPLKRGLGAKGNILPSLVSFESYPDWIALLCPHSIPRPHLTSLEIIPRDKFDYGKSIEDLRPALTHPMFLPSNRNPELRITLNLHACGYTTSQFEEDIKAYMDPTVRTNLGASIYESVTHLMIRLRVFPPKLVGTPEVICQFLAWWKNLECVEFFSVVKVWNETWADVWTKEKIERFLKETRKGCPSMKKVILNEEEYDVCGAV</sequence>
<dbReference type="Proteomes" id="UP000308600">
    <property type="component" value="Unassembled WGS sequence"/>
</dbReference>
<protein>
    <submittedName>
        <fullName evidence="1">Uncharacterized protein</fullName>
    </submittedName>
</protein>
<proteinExistence type="predicted"/>
<accession>A0ACD3BB68</accession>
<organism evidence="1 2">
    <name type="scientific">Pluteus cervinus</name>
    <dbReference type="NCBI Taxonomy" id="181527"/>
    <lineage>
        <taxon>Eukaryota</taxon>
        <taxon>Fungi</taxon>
        <taxon>Dikarya</taxon>
        <taxon>Basidiomycota</taxon>
        <taxon>Agaricomycotina</taxon>
        <taxon>Agaricomycetes</taxon>
        <taxon>Agaricomycetidae</taxon>
        <taxon>Agaricales</taxon>
        <taxon>Pluteineae</taxon>
        <taxon>Pluteaceae</taxon>
        <taxon>Pluteus</taxon>
    </lineage>
</organism>
<evidence type="ECO:0000313" key="2">
    <source>
        <dbReference type="Proteomes" id="UP000308600"/>
    </source>
</evidence>